<accession>A0ACC2VCN2</accession>
<keyword evidence="2" id="KW-1185">Reference proteome</keyword>
<dbReference type="EMBL" id="JASBWR010000091">
    <property type="protein sequence ID" value="KAJ9096675.1"/>
    <property type="molecule type" value="Genomic_DNA"/>
</dbReference>
<comment type="caution">
    <text evidence="1">The sequence shown here is derived from an EMBL/GenBank/DDBJ whole genome shotgun (WGS) entry which is preliminary data.</text>
</comment>
<evidence type="ECO:0000313" key="1">
    <source>
        <dbReference type="EMBL" id="KAJ9096675.1"/>
    </source>
</evidence>
<protein>
    <submittedName>
        <fullName evidence="1">Uncharacterized protein</fullName>
    </submittedName>
</protein>
<organism evidence="1 2">
    <name type="scientific">Naganishia cerealis</name>
    <dbReference type="NCBI Taxonomy" id="610337"/>
    <lineage>
        <taxon>Eukaryota</taxon>
        <taxon>Fungi</taxon>
        <taxon>Dikarya</taxon>
        <taxon>Basidiomycota</taxon>
        <taxon>Agaricomycotina</taxon>
        <taxon>Tremellomycetes</taxon>
        <taxon>Filobasidiales</taxon>
        <taxon>Filobasidiaceae</taxon>
        <taxon>Naganishia</taxon>
    </lineage>
</organism>
<proteinExistence type="predicted"/>
<name>A0ACC2VCN2_9TREE</name>
<gene>
    <name evidence="1" type="ORF">QFC19_007058</name>
</gene>
<reference evidence="1" key="1">
    <citation type="submission" date="2023-04" db="EMBL/GenBank/DDBJ databases">
        <title>Draft Genome sequencing of Naganishia species isolated from polar environments using Oxford Nanopore Technology.</title>
        <authorList>
            <person name="Leo P."/>
            <person name="Venkateswaran K."/>
        </authorList>
    </citation>
    <scope>NUCLEOTIDE SEQUENCE</scope>
    <source>
        <strain evidence="1">MNA-CCFEE 5261</strain>
    </source>
</reference>
<dbReference type="Proteomes" id="UP001241377">
    <property type="component" value="Unassembled WGS sequence"/>
</dbReference>
<evidence type="ECO:0000313" key="2">
    <source>
        <dbReference type="Proteomes" id="UP001241377"/>
    </source>
</evidence>
<sequence>MADNEPAMATKQHNAELLPPTRTTSEPPLYKRLGNMVIPPLQSSFSFLSPGGTSEEDEFPFEDSNNSTPREDEDDKATGFGELKPLNQFFNMLTATLVQSGHCFLKQLRSGAGLPEPGLHRARSPLLAYGVFDYESDEDTESDTADDSLVKENGPQNDSKVTIVKDADSELKPMEEPAPRISTSDTRSSYNEDLHSDTSADTFHDAALRRLGLLDFEKVAPTAEFETIQENSFESSALDDTLDQRDSKLSVFQQSILDNLDPQLIHEGVLIVHNEKKDHLTTENKDSELYKRKVRDLRLKIADKLTLVFQLKDNEYFCGNYNAWLAKDVLLQGHIYLTHKNLLFFSFLPKRYLHDNMTDSDGFQLVDDSDDVVQAGTLSMRNPNFTDQILSGPMAHRFWVILRLETLSVYSSAVDLYFPTVVIDLKDCIHAEIEDLKANREMGITSPRCGFGKYSETATPRSYDSTVDEESDISSFVAQDQKPEENPLTGGVWIRLQTKKRTFRFCADNQFSARKWVNNITKVVFLLQNSNARNEVLFKVPIQLIDRIEKNILFDVANNSETDEEPTISVTIIYTVNQKRLLTTRMKERLSKQSKGDDEQTVNSNQRKIHLLFFQHGAKFMEAISCFMLADQDATSDVQTMFSRGSDPSLKISMESESIINRAKTPKRKVLRVDSRSDQSISTLCDNDTNQLLEQLFVGSYGSTPTLTPTETNNELSTIKKIGKSLASPSRLFSRSRSSSFADEKRLEFVESGGLDVAWQLPRKLSLTGLKNINFSFEASQKQVSEAAARYNELSDAETPDEYVKSKSEILSSHTAMPTPLNFGEASEYEQAMPKKLLGLKTFSKSIKAISGMSGIWSSNPTHYEKKDNEDPYYEKDSSFREISNKNFLNHFSFNMEKRLVASYTTHLQRSLPVYGKLYLGDSDLCFRSLLPGVSTKMILPLKDLENCYKEKGIKLKYSGLVLVIRGQDKLLLEFGSQKSRDDCEAMILRQLEILHGRENWRPEPHQWGPKYIPDEVQAPGIEWKKDMEMMHIRAKQARRRRINQARIQMFEEKLNAAIGMDVPLLLEDSPLIKTEVRPSTSFKFTLLTIGSRGDVQPYLALAKGLQEEGHDVTIATHSEFKEWIEGHNVKFREIAGNPTELMALMVRHGSMSVTFIKEASSKFRSWITELLSSSWDACQGTDILIESPSAMGGVHIAEALGIPYMRAFTMPWTRTRAYPHAFIVPDQKKGGSYNYLTHVMFETLFWKGISGQVNRWRQNELGLPRTSLLKLQQTKIPFLYNISPSIFPPSVDFPDWVKVTGYWFLNEGGSNFNPPPELLEFLSLAKENGKKVVYIGFGSIVVKNAKSLTKAIVEAVQEADIYCILNKGWSDRLLDSDDKAEKEKPEIDLPPEVFNSGAVPHDWLFPRIDAAVHHGGSGTTGATLRAGLPTIIKPFFGDQFFYASRVEQMGVGLSLKKLNSKSLTKALNTVTSDFKMIEKCRSISERINHEDGVSAALEAIYSELEYAKHLSISRRALGYEASGLQTPVVYEQSDESDESGYDDEDESEETETDEESTDNEDITEIENVPHLDYVQNHRKSLESSSEEDVAIATTTTND</sequence>